<comment type="catalytic activity">
    <reaction evidence="7 8">
        <text>Endonucleolytic cleavage to 5'-phosphomonoester.</text>
        <dbReference type="EC" id="3.1.26.4"/>
    </reaction>
</comment>
<evidence type="ECO:0000259" key="9">
    <source>
        <dbReference type="PROSITE" id="PS51975"/>
    </source>
</evidence>
<dbReference type="GO" id="GO:0000287">
    <property type="term" value="F:magnesium ion binding"/>
    <property type="evidence" value="ECO:0007669"/>
    <property type="project" value="InterPro"/>
</dbReference>
<dbReference type="CDD" id="cd05799">
    <property type="entry name" value="PGM2"/>
    <property type="match status" value="1"/>
</dbReference>
<evidence type="ECO:0000256" key="2">
    <source>
        <dbReference type="ARBA" id="ARBA00010231"/>
    </source>
</evidence>
<dbReference type="InterPro" id="IPR016066">
    <property type="entry name" value="A-D-PHexomutase_CS"/>
</dbReference>
<dbReference type="PROSITE" id="PS51975">
    <property type="entry name" value="RNASE_H_2"/>
    <property type="match status" value="1"/>
</dbReference>
<dbReference type="PRINTS" id="PR00509">
    <property type="entry name" value="PGMPMM"/>
</dbReference>
<proteinExistence type="inferred from homology"/>
<evidence type="ECO:0000256" key="4">
    <source>
        <dbReference type="ARBA" id="ARBA00022723"/>
    </source>
</evidence>
<evidence type="ECO:0000256" key="5">
    <source>
        <dbReference type="ARBA" id="ARBA00022842"/>
    </source>
</evidence>
<dbReference type="InterPro" id="IPR005846">
    <property type="entry name" value="A-D-PHexomutase_a/b/a-III"/>
</dbReference>
<dbReference type="Pfam" id="PF01351">
    <property type="entry name" value="RNase_HII"/>
    <property type="match status" value="1"/>
</dbReference>
<dbReference type="PANTHER" id="PTHR45745">
    <property type="entry name" value="PHOSPHOMANNOMUTASE 45A"/>
    <property type="match status" value="1"/>
</dbReference>
<evidence type="ECO:0000313" key="10">
    <source>
        <dbReference type="EMBL" id="AKX34421.1"/>
    </source>
</evidence>
<dbReference type="GO" id="GO:0004523">
    <property type="term" value="F:RNA-DNA hybrid ribonuclease activity"/>
    <property type="evidence" value="ECO:0007669"/>
    <property type="project" value="UniProtKB-UniRule"/>
</dbReference>
<keyword evidence="4 7" id="KW-0479">Metal-binding</keyword>
<gene>
    <name evidence="10" type="primary">manB</name>
    <name evidence="10" type="ORF">SLITO_v1c08020</name>
</gene>
<feature type="binding site" evidence="7">
    <location>
        <position position="118"/>
    </location>
    <ligand>
        <name>a divalent metal cation</name>
        <dbReference type="ChEBI" id="CHEBI:60240"/>
    </ligand>
</feature>
<dbReference type="STRING" id="216942.SLITO_v1c08020"/>
<dbReference type="Pfam" id="PF02878">
    <property type="entry name" value="PGM_PMM_I"/>
    <property type="match status" value="1"/>
</dbReference>
<evidence type="ECO:0000256" key="8">
    <source>
        <dbReference type="RuleBase" id="RU003515"/>
    </source>
</evidence>
<dbReference type="Gene3D" id="3.30.420.10">
    <property type="entry name" value="Ribonuclease H-like superfamily/Ribonuclease H"/>
    <property type="match status" value="1"/>
</dbReference>
<dbReference type="InterPro" id="IPR005841">
    <property type="entry name" value="Alpha-D-phosphohexomutase_SF"/>
</dbReference>
<dbReference type="PANTHER" id="PTHR45745:SF1">
    <property type="entry name" value="PHOSPHOGLUCOMUTASE 2B-RELATED"/>
    <property type="match status" value="1"/>
</dbReference>
<comment type="cofactor">
    <cofactor evidence="7">
        <name>Mn(2+)</name>
        <dbReference type="ChEBI" id="CHEBI:29035"/>
    </cofactor>
    <cofactor evidence="7">
        <name>Mg(2+)</name>
        <dbReference type="ChEBI" id="CHEBI:18420"/>
    </cofactor>
    <text evidence="7">Manganese or magnesium. Binds 1 divalent metal ion per monomer in the absence of substrate. May bind a second metal ion after substrate binding.</text>
</comment>
<dbReference type="SUPFAM" id="SSF53738">
    <property type="entry name" value="Phosphoglucomutase, first 3 domains"/>
    <property type="match status" value="3"/>
</dbReference>
<dbReference type="Pfam" id="PF00408">
    <property type="entry name" value="PGM_PMM_IV"/>
    <property type="match status" value="1"/>
</dbReference>
<dbReference type="Proteomes" id="UP000067476">
    <property type="component" value="Chromosome"/>
</dbReference>
<dbReference type="Gene3D" id="3.30.310.50">
    <property type="entry name" value="Alpha-D-phosphohexomutase, C-terminal domain"/>
    <property type="match status" value="1"/>
</dbReference>
<dbReference type="InterPro" id="IPR012337">
    <property type="entry name" value="RNaseH-like_sf"/>
</dbReference>
<dbReference type="Pfam" id="PF02880">
    <property type="entry name" value="PGM_PMM_III"/>
    <property type="match status" value="1"/>
</dbReference>
<dbReference type="Pfam" id="PF02879">
    <property type="entry name" value="PGM_PMM_II"/>
    <property type="match status" value="1"/>
</dbReference>
<keyword evidence="7 8" id="KW-0378">Hydrolase</keyword>
<accession>A0A0K1W2L7</accession>
<dbReference type="GO" id="GO:0008973">
    <property type="term" value="F:phosphopentomutase activity"/>
    <property type="evidence" value="ECO:0007669"/>
    <property type="project" value="TreeGrafter"/>
</dbReference>
<dbReference type="AlphaFoldDB" id="A0A0K1W2L7"/>
<dbReference type="EMBL" id="CP012357">
    <property type="protein sequence ID" value="AKX34421.1"/>
    <property type="molecule type" value="Genomic_DNA"/>
</dbReference>
<reference evidence="10 11" key="1">
    <citation type="journal article" date="2015" name="Genome Announc.">
        <title>Complete Genome Sequence of Spiroplasma litorale TN-1T (DSM 21781), a Bacterium Isolated from a Green-Eyed Horsefly (Tabanus nigrovittatus).</title>
        <authorList>
            <person name="Lo W.S."/>
            <person name="Lai Y.C."/>
            <person name="Lien Y.W."/>
            <person name="Wang T.H."/>
            <person name="Kuo C.H."/>
        </authorList>
    </citation>
    <scope>NUCLEOTIDE SEQUENCE [LARGE SCALE GENOMIC DNA]</scope>
    <source>
        <strain evidence="10 11">TN-1</strain>
    </source>
</reference>
<dbReference type="CDD" id="cd07182">
    <property type="entry name" value="RNase_HII_bacteria_HII_like"/>
    <property type="match status" value="1"/>
</dbReference>
<feature type="binding site" evidence="7">
    <location>
        <position position="27"/>
    </location>
    <ligand>
        <name>a divalent metal cation</name>
        <dbReference type="ChEBI" id="CHEBI:60240"/>
    </ligand>
</feature>
<dbReference type="GO" id="GO:0006166">
    <property type="term" value="P:purine ribonucleoside salvage"/>
    <property type="evidence" value="ECO:0007669"/>
    <property type="project" value="TreeGrafter"/>
</dbReference>
<comment type="cofactor">
    <cofactor evidence="1">
        <name>Mg(2+)</name>
        <dbReference type="ChEBI" id="CHEBI:18420"/>
    </cofactor>
</comment>
<keyword evidence="3" id="KW-0597">Phosphoprotein</keyword>
<dbReference type="InterPro" id="IPR016055">
    <property type="entry name" value="A-D-PHexomutase_a/b/a-I/II/III"/>
</dbReference>
<feature type="domain" description="RNase H type-2" evidence="9">
    <location>
        <begin position="20"/>
        <end position="210"/>
    </location>
</feature>
<dbReference type="InterPro" id="IPR005843">
    <property type="entry name" value="A-D-PHexomutase_C"/>
</dbReference>
<dbReference type="Gene3D" id="3.40.120.10">
    <property type="entry name" value="Alpha-D-Glucose-1,6-Bisphosphate, subunit A, domain 3"/>
    <property type="match status" value="3"/>
</dbReference>
<dbReference type="GO" id="GO:0006401">
    <property type="term" value="P:RNA catabolic process"/>
    <property type="evidence" value="ECO:0007669"/>
    <property type="project" value="UniProtKB-UniRule"/>
</dbReference>
<evidence type="ECO:0000256" key="6">
    <source>
        <dbReference type="ARBA" id="ARBA00023235"/>
    </source>
</evidence>
<dbReference type="InterPro" id="IPR024567">
    <property type="entry name" value="RNase_HII/HIII_dom"/>
</dbReference>
<organism evidence="10 11">
    <name type="scientific">Spiroplasma litorale</name>
    <dbReference type="NCBI Taxonomy" id="216942"/>
    <lineage>
        <taxon>Bacteria</taxon>
        <taxon>Bacillati</taxon>
        <taxon>Mycoplasmatota</taxon>
        <taxon>Mollicutes</taxon>
        <taxon>Entomoplasmatales</taxon>
        <taxon>Spiroplasmataceae</taxon>
        <taxon>Spiroplasma</taxon>
    </lineage>
</organism>
<comment type="similarity">
    <text evidence="8">Belongs to the RNase HII family.</text>
</comment>
<evidence type="ECO:0000313" key="11">
    <source>
        <dbReference type="Proteomes" id="UP000067476"/>
    </source>
</evidence>
<dbReference type="InterPro" id="IPR036397">
    <property type="entry name" value="RNaseH_sf"/>
</dbReference>
<comment type="function">
    <text evidence="8">Endonuclease that specifically degrades the RNA of RNA-DNA hybrids.</text>
</comment>
<dbReference type="GO" id="GO:0003723">
    <property type="term" value="F:RNA binding"/>
    <property type="evidence" value="ECO:0007669"/>
    <property type="project" value="UniProtKB-UniRule"/>
</dbReference>
<protein>
    <recommendedName>
        <fullName evidence="8">Ribonuclease</fullName>
        <ecNumber evidence="8">3.1.26.4</ecNumber>
    </recommendedName>
</protein>
<dbReference type="PATRIC" id="fig|216942.3.peg.816"/>
<dbReference type="RefSeq" id="WP_235443364.1">
    <property type="nucleotide sequence ID" value="NZ_CP012357.1"/>
</dbReference>
<dbReference type="InterPro" id="IPR036900">
    <property type="entry name" value="A-D-PHexomutase_C_sf"/>
</dbReference>
<keyword evidence="7 8" id="KW-0540">Nuclease</keyword>
<evidence type="ECO:0000256" key="3">
    <source>
        <dbReference type="ARBA" id="ARBA00022553"/>
    </source>
</evidence>
<keyword evidence="7 8" id="KW-0255">Endonuclease</keyword>
<dbReference type="GO" id="GO:0005975">
    <property type="term" value="P:carbohydrate metabolic process"/>
    <property type="evidence" value="ECO:0007669"/>
    <property type="project" value="InterPro"/>
</dbReference>
<evidence type="ECO:0000256" key="1">
    <source>
        <dbReference type="ARBA" id="ARBA00001946"/>
    </source>
</evidence>
<dbReference type="InterPro" id="IPR022898">
    <property type="entry name" value="RNase_HII"/>
</dbReference>
<dbReference type="NCBIfam" id="NF000595">
    <property type="entry name" value="PRK00015.1-3"/>
    <property type="match status" value="1"/>
</dbReference>
<dbReference type="KEGG" id="sll:SLITO_v1c08020"/>
<dbReference type="EC" id="3.1.26.4" evidence="8"/>
<keyword evidence="11" id="KW-1185">Reference proteome</keyword>
<name>A0A0K1W2L7_9MOLU</name>
<sequence>MIDNCRYFFDENLKKEKNIKYISGSDEVGRGAMAGPIVVASVIMKENYFNPLIKDSKLVPEKVRELLYEEILENCLTYSICEYNEKVVDKLNPKQASKLGMIESIKKLTIKPDLCLIDGEDIKEEDDYKFLKIIKGDNISFAIACASIIAKVFRDRIMRNYHTKYPMYNFLKNKGYCTIKHISAVDEFGLLDIHRLTYKPIIKFKEKKMSFIKENEAYLKWINSKNVDENLKQELLNYNDDQLKIAFENKLEFGTAGVRGILGAGPGYFNSFTIKEVTIGYARYLIKKFPNDLSRGVVIGHDNRKYSKEFSQLVAEILTSFSIKAYLFEENKMKPTPVVSFATKKLNAIGGVVITASHNPAEYNGYKIYDEYGCQLIDNDNKIISEYINRIDNILDWKYKVDLDLLSTIDNKIIEDYCEMISNLQFYKNEKRNNFKIIYSAVNGTGSEFSPNLLRSYGYEVIEVEEHKNEDSTFKNVGNPNPEFEPAWKIPLEYAKKHKEASLIIIQDPDADRIGVAINQNGNWIRIDGNQTGPILIDWKLSQMKLNNTLPSNPTLYSSFVTSDLGDRIAKESYGVNIIKTLTGFKWMGSEILKEKERNLNFVFAYEESYGYVIDSSTRDKDGIQAAIMLTEAAWYYKTKKNMTLIDNLNELYKKYGYYYTHTINLNFSISEIKSKIDPIMKKLRFDNIEEISDMKVSFVEDYIDGLYNMPGQNLLKFYFKDNSWFAVRPSGTEPKIKIYFVCVDKDFDSAKEKCEKLIEGIKLILNL</sequence>
<keyword evidence="5" id="KW-0460">Magnesium</keyword>
<keyword evidence="6" id="KW-0413">Isomerase</keyword>
<dbReference type="InterPro" id="IPR005844">
    <property type="entry name" value="A-D-PHexomutase_a/b/a-I"/>
</dbReference>
<dbReference type="SUPFAM" id="SSF55957">
    <property type="entry name" value="Phosphoglucomutase, C-terminal domain"/>
    <property type="match status" value="1"/>
</dbReference>
<dbReference type="SUPFAM" id="SSF53098">
    <property type="entry name" value="Ribonuclease H-like"/>
    <property type="match status" value="1"/>
</dbReference>
<comment type="similarity">
    <text evidence="2">Belongs to the phosphohexose mutase family.</text>
</comment>
<evidence type="ECO:0000256" key="7">
    <source>
        <dbReference type="PROSITE-ProRule" id="PRU01319"/>
    </source>
</evidence>
<feature type="binding site" evidence="7">
    <location>
        <position position="26"/>
    </location>
    <ligand>
        <name>a divalent metal cation</name>
        <dbReference type="ChEBI" id="CHEBI:60240"/>
    </ligand>
</feature>
<dbReference type="InterPro" id="IPR005845">
    <property type="entry name" value="A-D-PHexomutase_a/b/a-II"/>
</dbReference>
<dbReference type="PROSITE" id="PS00710">
    <property type="entry name" value="PGM_PMM"/>
    <property type="match status" value="1"/>
</dbReference>